<comment type="caution">
    <text evidence="4">The sequence shown here is derived from an EMBL/GenBank/DDBJ whole genome shotgun (WGS) entry which is preliminary data.</text>
</comment>
<dbReference type="GO" id="GO:0061630">
    <property type="term" value="F:ubiquitin protein ligase activity"/>
    <property type="evidence" value="ECO:0007669"/>
    <property type="project" value="TreeGrafter"/>
</dbReference>
<feature type="compositionally biased region" description="Basic and acidic residues" evidence="2">
    <location>
        <begin position="80"/>
        <end position="92"/>
    </location>
</feature>
<proteinExistence type="predicted"/>
<evidence type="ECO:0000256" key="2">
    <source>
        <dbReference type="SAM" id="MobiDB-lite"/>
    </source>
</evidence>
<dbReference type="Gene3D" id="3.30.40.10">
    <property type="entry name" value="Zinc/RING finger domain, C3HC4 (zinc finger)"/>
    <property type="match status" value="1"/>
</dbReference>
<dbReference type="InterPro" id="IPR001841">
    <property type="entry name" value="Znf_RING"/>
</dbReference>
<dbReference type="Proteomes" id="UP001172457">
    <property type="component" value="Chromosome 4"/>
</dbReference>
<feature type="region of interest" description="Disordered" evidence="2">
    <location>
        <begin position="70"/>
        <end position="155"/>
    </location>
</feature>
<keyword evidence="1" id="KW-0862">Zinc</keyword>
<name>A0AA38SYI8_9ASTR</name>
<dbReference type="InterPro" id="IPR013083">
    <property type="entry name" value="Znf_RING/FYVE/PHD"/>
</dbReference>
<organism evidence="4 5">
    <name type="scientific">Centaurea solstitialis</name>
    <name type="common">yellow star-thistle</name>
    <dbReference type="NCBI Taxonomy" id="347529"/>
    <lineage>
        <taxon>Eukaryota</taxon>
        <taxon>Viridiplantae</taxon>
        <taxon>Streptophyta</taxon>
        <taxon>Embryophyta</taxon>
        <taxon>Tracheophyta</taxon>
        <taxon>Spermatophyta</taxon>
        <taxon>Magnoliopsida</taxon>
        <taxon>eudicotyledons</taxon>
        <taxon>Gunneridae</taxon>
        <taxon>Pentapetalae</taxon>
        <taxon>asterids</taxon>
        <taxon>campanulids</taxon>
        <taxon>Asterales</taxon>
        <taxon>Asteraceae</taxon>
        <taxon>Carduoideae</taxon>
        <taxon>Cardueae</taxon>
        <taxon>Centaureinae</taxon>
        <taxon>Centaurea</taxon>
    </lineage>
</organism>
<evidence type="ECO:0000256" key="1">
    <source>
        <dbReference type="PROSITE-ProRule" id="PRU00175"/>
    </source>
</evidence>
<dbReference type="PANTHER" id="PTHR22765:SF348">
    <property type="entry name" value="OS09G0446275 PROTEIN"/>
    <property type="match status" value="1"/>
</dbReference>
<dbReference type="AlphaFoldDB" id="A0AA38SYI8"/>
<reference evidence="4" key="1">
    <citation type="submission" date="2023-03" db="EMBL/GenBank/DDBJ databases">
        <title>Chromosome-scale reference genome and RAD-based genetic map of yellow starthistle (Centaurea solstitialis) reveal putative structural variation and QTLs associated with invader traits.</title>
        <authorList>
            <person name="Reatini B."/>
            <person name="Cang F.A."/>
            <person name="Jiang Q."/>
            <person name="Mckibben M.T.W."/>
            <person name="Barker M.S."/>
            <person name="Rieseberg L.H."/>
            <person name="Dlugosch K.M."/>
        </authorList>
    </citation>
    <scope>NUCLEOTIDE SEQUENCE</scope>
    <source>
        <strain evidence="4">CAN-66</strain>
        <tissue evidence="4">Leaf</tissue>
    </source>
</reference>
<keyword evidence="1" id="KW-0863">Zinc-finger</keyword>
<dbReference type="SUPFAM" id="SSF57850">
    <property type="entry name" value="RING/U-box"/>
    <property type="match status" value="1"/>
</dbReference>
<dbReference type="Pfam" id="PF13639">
    <property type="entry name" value="zf-RING_2"/>
    <property type="match status" value="1"/>
</dbReference>
<dbReference type="PANTHER" id="PTHR22765">
    <property type="entry name" value="RING FINGER AND PROTEASE ASSOCIATED DOMAIN-CONTAINING"/>
    <property type="match status" value="1"/>
</dbReference>
<keyword evidence="1" id="KW-0479">Metal-binding</keyword>
<evidence type="ECO:0000313" key="4">
    <source>
        <dbReference type="EMBL" id="KAJ9550299.1"/>
    </source>
</evidence>
<dbReference type="SMART" id="SM00184">
    <property type="entry name" value="RING"/>
    <property type="match status" value="1"/>
</dbReference>
<dbReference type="PROSITE" id="PS50089">
    <property type="entry name" value="ZF_RING_2"/>
    <property type="match status" value="1"/>
</dbReference>
<feature type="compositionally biased region" description="Basic and acidic residues" evidence="2">
    <location>
        <begin position="138"/>
        <end position="155"/>
    </location>
</feature>
<gene>
    <name evidence="4" type="ORF">OSB04_014344</name>
</gene>
<dbReference type="InterPro" id="IPR051826">
    <property type="entry name" value="E3_ubiquitin-ligase_domain"/>
</dbReference>
<accession>A0AA38SYI8</accession>
<sequence length="240" mass="27350">MNSRSNNALHSGYWQQNTYEVYDDDVPYGRIHVSSISFVPRSTSAFVGPMGPFGSIQDRAYMTPALARATSQPPMQTLGRHADTNMPRDVHPRPRFTYQSPRTTNPISSANDQNKGVEKLRREVYNPGEQRLNLYNNNDHDSRAKSQEKRNNEDGKRCAVCLEDFEPREMVTLTPCDHMFHEDCIVPWVKSRGQCPVCRFVIGGPTNEREGGRMSNNGGLRNEAFEREFMSFIRAMEGRG</sequence>
<keyword evidence="5" id="KW-1185">Reference proteome</keyword>
<dbReference type="GO" id="GO:0006511">
    <property type="term" value="P:ubiquitin-dependent protein catabolic process"/>
    <property type="evidence" value="ECO:0007669"/>
    <property type="project" value="TreeGrafter"/>
</dbReference>
<evidence type="ECO:0000313" key="5">
    <source>
        <dbReference type="Proteomes" id="UP001172457"/>
    </source>
</evidence>
<dbReference type="GO" id="GO:0008270">
    <property type="term" value="F:zinc ion binding"/>
    <property type="evidence" value="ECO:0007669"/>
    <property type="project" value="UniProtKB-KW"/>
</dbReference>
<protein>
    <recommendedName>
        <fullName evidence="3">RING-type domain-containing protein</fullName>
    </recommendedName>
</protein>
<feature type="compositionally biased region" description="Polar residues" evidence="2">
    <location>
        <begin position="97"/>
        <end position="114"/>
    </location>
</feature>
<feature type="domain" description="RING-type" evidence="3">
    <location>
        <begin position="158"/>
        <end position="199"/>
    </location>
</feature>
<dbReference type="FunFam" id="3.30.40.10:FF:000468">
    <property type="entry name" value="RING/U-box superfamily protein"/>
    <property type="match status" value="1"/>
</dbReference>
<evidence type="ECO:0000259" key="3">
    <source>
        <dbReference type="PROSITE" id="PS50089"/>
    </source>
</evidence>
<feature type="compositionally biased region" description="Basic and acidic residues" evidence="2">
    <location>
        <begin position="115"/>
        <end position="124"/>
    </location>
</feature>
<dbReference type="EMBL" id="JARYMX010000004">
    <property type="protein sequence ID" value="KAJ9550299.1"/>
    <property type="molecule type" value="Genomic_DNA"/>
</dbReference>